<dbReference type="Pfam" id="PF00144">
    <property type="entry name" value="Beta-lactamase"/>
    <property type="match status" value="1"/>
</dbReference>
<evidence type="ECO:0000259" key="2">
    <source>
        <dbReference type="Pfam" id="PF00144"/>
    </source>
</evidence>
<evidence type="ECO:0000256" key="1">
    <source>
        <dbReference type="SAM" id="MobiDB-lite"/>
    </source>
</evidence>
<organism evidence="3 4">
    <name type="scientific">Brachybacterium equifaecis</name>
    <dbReference type="NCBI Taxonomy" id="2910770"/>
    <lineage>
        <taxon>Bacteria</taxon>
        <taxon>Bacillati</taxon>
        <taxon>Actinomycetota</taxon>
        <taxon>Actinomycetes</taxon>
        <taxon>Micrococcales</taxon>
        <taxon>Dermabacteraceae</taxon>
        <taxon>Brachybacterium</taxon>
    </lineage>
</organism>
<name>A0ABT0QZW0_9MICO</name>
<dbReference type="SUPFAM" id="SSF56601">
    <property type="entry name" value="beta-lactamase/transpeptidase-like"/>
    <property type="match status" value="1"/>
</dbReference>
<proteinExistence type="predicted"/>
<feature type="region of interest" description="Disordered" evidence="1">
    <location>
        <begin position="306"/>
        <end position="355"/>
    </location>
</feature>
<dbReference type="InterPro" id="IPR012338">
    <property type="entry name" value="Beta-lactam/transpept-like"/>
</dbReference>
<keyword evidence="4" id="KW-1185">Reference proteome</keyword>
<dbReference type="InterPro" id="IPR001466">
    <property type="entry name" value="Beta-lactam-related"/>
</dbReference>
<dbReference type="PANTHER" id="PTHR46825:SF9">
    <property type="entry name" value="BETA-LACTAMASE-RELATED DOMAIN-CONTAINING PROTEIN"/>
    <property type="match status" value="1"/>
</dbReference>
<evidence type="ECO:0000313" key="4">
    <source>
        <dbReference type="Proteomes" id="UP001203761"/>
    </source>
</evidence>
<dbReference type="PANTHER" id="PTHR46825">
    <property type="entry name" value="D-ALANYL-D-ALANINE-CARBOXYPEPTIDASE/ENDOPEPTIDASE AMPH"/>
    <property type="match status" value="1"/>
</dbReference>
<protein>
    <submittedName>
        <fullName evidence="3">Beta-lactamase family protein</fullName>
    </submittedName>
</protein>
<feature type="compositionally biased region" description="Low complexity" evidence="1">
    <location>
        <begin position="317"/>
        <end position="341"/>
    </location>
</feature>
<dbReference type="Proteomes" id="UP001203761">
    <property type="component" value="Unassembled WGS sequence"/>
</dbReference>
<dbReference type="Gene3D" id="3.40.710.10">
    <property type="entry name" value="DD-peptidase/beta-lactamase superfamily"/>
    <property type="match status" value="2"/>
</dbReference>
<comment type="caution">
    <text evidence="3">The sequence shown here is derived from an EMBL/GenBank/DDBJ whole genome shotgun (WGS) entry which is preliminary data.</text>
</comment>
<sequence length="554" mass="57756">MTSTPAAPPAPVQPLSPGTSAQISALFANAVEAHRTAGITWAIVGGHDHAQEVLATGGAGHHRLEGGVPAPGSPAIGPGSISRIASMTKSFTAASVLRLRDEGALRLDDPIAQHVPEATAIAAATPDSPEITVRDLLTMSAGLVTDNPWGDRQEAMTREDFARMLAEGLGHVHAPGTGFEYSNTGYALLGRLIDEVSGTGYDEYVRTHFLAPLGMGDSAFRPDDLDPARIATGHRLGDREDATRFEPVELDRPGVYGAMAGIYSTTADIARWVRFLAAADAPDAAERSQDLLRTASRREMQQLHRIQQTAPLPPVAPAGGADGAAAAGPGATTSEGAAPAAGAGGTQALGAAPAGEPVSPGFDRVRGYGFGLVIERFPDLGGVVSHSGGYPGYGSFMVWHRDSGLGVVALANSKYAPASSLAMEALRLIRRLQPELLAPRGRIAAPRTLEAAQAALAWLSAPEDSAADAWFADNMDLDTSREERLRRRDAALGACGLGLEAIEGLTPAGAQVLSRAALRWTVPGTVEGTSLRVDLEMDPRSTALIQTLETRALR</sequence>
<dbReference type="RefSeq" id="WP_249737284.1">
    <property type="nucleotide sequence ID" value="NZ_JAKNCJ010000002.1"/>
</dbReference>
<dbReference type="EMBL" id="JAKNCJ010000002">
    <property type="protein sequence ID" value="MCL6423195.1"/>
    <property type="molecule type" value="Genomic_DNA"/>
</dbReference>
<dbReference type="InterPro" id="IPR050491">
    <property type="entry name" value="AmpC-like"/>
</dbReference>
<gene>
    <name evidence="3" type="ORF">Bequi_07325</name>
</gene>
<accession>A0ABT0QZW0</accession>
<reference evidence="3" key="1">
    <citation type="submission" date="2022-02" db="EMBL/GenBank/DDBJ databases">
        <authorList>
            <person name="Lee M."/>
            <person name="Kim S.-J."/>
            <person name="Jung M.-Y."/>
        </authorList>
    </citation>
    <scope>NUCLEOTIDE SEQUENCE</scope>
    <source>
        <strain evidence="3">JHP9</strain>
    </source>
</reference>
<feature type="domain" description="Beta-lactamase-related" evidence="2">
    <location>
        <begin position="25"/>
        <end position="421"/>
    </location>
</feature>
<evidence type="ECO:0000313" key="3">
    <source>
        <dbReference type="EMBL" id="MCL6423195.1"/>
    </source>
</evidence>